<name>A0A381XJU5_9ZZZZ</name>
<gene>
    <name evidence="1" type="ORF">METZ01_LOCUS117595</name>
</gene>
<dbReference type="InterPro" id="IPR013320">
    <property type="entry name" value="ConA-like_dom_sf"/>
</dbReference>
<organism evidence="1">
    <name type="scientific">marine metagenome</name>
    <dbReference type="NCBI Taxonomy" id="408172"/>
    <lineage>
        <taxon>unclassified sequences</taxon>
        <taxon>metagenomes</taxon>
        <taxon>ecological metagenomes</taxon>
    </lineage>
</organism>
<feature type="non-terminal residue" evidence="1">
    <location>
        <position position="304"/>
    </location>
</feature>
<evidence type="ECO:0008006" key="2">
    <source>
        <dbReference type="Google" id="ProtNLM"/>
    </source>
</evidence>
<dbReference type="Pfam" id="PF13385">
    <property type="entry name" value="Laminin_G_3"/>
    <property type="match status" value="1"/>
</dbReference>
<dbReference type="Gene3D" id="2.60.120.200">
    <property type="match status" value="1"/>
</dbReference>
<dbReference type="AlphaFoldDB" id="A0A381XJU5"/>
<evidence type="ECO:0000313" key="1">
    <source>
        <dbReference type="EMBL" id="SVA64741.1"/>
    </source>
</evidence>
<accession>A0A381XJU5</accession>
<dbReference type="EMBL" id="UINC01015360">
    <property type="protein sequence ID" value="SVA64741.1"/>
    <property type="molecule type" value="Genomic_DNA"/>
</dbReference>
<dbReference type="SUPFAM" id="SSF49899">
    <property type="entry name" value="Concanavalin A-like lectins/glucanases"/>
    <property type="match status" value="1"/>
</dbReference>
<proteinExistence type="predicted"/>
<reference evidence="1" key="1">
    <citation type="submission" date="2018-05" db="EMBL/GenBank/DDBJ databases">
        <authorList>
            <person name="Lanie J.A."/>
            <person name="Ng W.-L."/>
            <person name="Kazmierczak K.M."/>
            <person name="Andrzejewski T.M."/>
            <person name="Davidsen T.M."/>
            <person name="Wayne K.J."/>
            <person name="Tettelin H."/>
            <person name="Glass J.I."/>
            <person name="Rusch D."/>
            <person name="Podicherti R."/>
            <person name="Tsui H.-C.T."/>
            <person name="Winkler M.E."/>
        </authorList>
    </citation>
    <scope>NUCLEOTIDE SEQUENCE</scope>
</reference>
<sequence length="304" mass="33744">VSVIYKVLFLILFSQISYSQMIPSFQGIYNKQSSSDGSTYVLDFDNDDNCTSNCTNSFYGEIGWNTNMSSYTVSIWVKSGSSNPGTWRGFFNCYSSSSDGFQLDSDGSGRYRFLAKVNNATFGNNSITTTWNHLAVTADGSQTKLYYNGNLVSTNSWVENTWNQIEIGRNRNTDRPGDYFIDEVRVWNTDLTQSQIQAWMHKTLDTSHDNYSNSTSDNLKVYFQMSSSSISGTTLSDQSSNGNNATLYNVGEVELVSSYVPISDLNTSYETNVEAIWSASTTSSSDASNGLTMTVSSTLSEENF</sequence>
<protein>
    <recommendedName>
        <fullName evidence="2">LamG-like jellyroll fold domain-containing protein</fullName>
    </recommendedName>
</protein>
<feature type="non-terminal residue" evidence="1">
    <location>
        <position position="1"/>
    </location>
</feature>